<feature type="region of interest" description="Disordered" evidence="2">
    <location>
        <begin position="741"/>
        <end position="781"/>
    </location>
</feature>
<keyword evidence="4" id="KW-1185">Reference proteome</keyword>
<evidence type="ECO:0000256" key="1">
    <source>
        <dbReference type="SAM" id="Coils"/>
    </source>
</evidence>
<name>A0A8J8T6N3_HALGN</name>
<feature type="region of interest" description="Disordered" evidence="2">
    <location>
        <begin position="276"/>
        <end position="305"/>
    </location>
</feature>
<feature type="region of interest" description="Disordered" evidence="2">
    <location>
        <begin position="661"/>
        <end position="687"/>
    </location>
</feature>
<evidence type="ECO:0000256" key="2">
    <source>
        <dbReference type="SAM" id="MobiDB-lite"/>
    </source>
</evidence>
<dbReference type="EMBL" id="RRYP01003820">
    <property type="protein sequence ID" value="TNV83451.1"/>
    <property type="molecule type" value="Genomic_DNA"/>
</dbReference>
<feature type="region of interest" description="Disordered" evidence="2">
    <location>
        <begin position="44"/>
        <end position="68"/>
    </location>
</feature>
<feature type="region of interest" description="Disordered" evidence="2">
    <location>
        <begin position="238"/>
        <end position="260"/>
    </location>
</feature>
<proteinExistence type="predicted"/>
<comment type="caution">
    <text evidence="3">The sequence shown here is derived from an EMBL/GenBank/DDBJ whole genome shotgun (WGS) entry which is preliminary data.</text>
</comment>
<sequence length="839" mass="95649">MTGQNYFEFKMKPINIAQKDSLQTRSSDSKQMFSEKKLQGLIERQQIRSQRSRQSLGSASKPPYIASGQKQRNHFSYYDQVEELRFQFYELKENCEKEIGKENMEMFSSIQSQYEQVIDALMTQNQQLKSENESQKTLITSLERELSKSKKQKREYQSSLEQVKTAYERSHSQILSDMETIEKLAQKQRDTISRIAPNLTVRNLETDMLGQFQGNLISQYKDMQETSKFQEEVVPSQLINELDKTTPRSARPIQQNEAKKPFQIPLLPLHNIKQQQQRLITPTQSSQKKSKSSQEIGSNSQNDSQIAVPACMLKEQMDQWDSELDETLQDCDSDHIKSLQTEFFNIYSQINDLNDKIIYKQLFSLQHNINTRLLDSQVIQRQYLQKTTAREKAMAQQDQADEVEQTLVISYREGGQQKGAGKRSSATQIGQYQKQSKSIGKASFGAPTSQNQSKVWKGERQHRPPIGSSEKKQNSSDAHLSQIMNVSYGLKMDTPVRDFSLEAAKVDPRDRDVRIEDIINAPSLSISLQTATEASMIMAEHPLSHMAVPQESEIKSRQYGRLEKSEAHDSIEQDSVLFDLCRRNVDLNLPRKDLNQQIFNIIDFGHNRASQFETTQSFKSTMHNFNQPQMANLHAPESLQSTSILPDSARHILCANAGRASSREQLPTPGFMKRSSSIHGQKNSQEYMGDTPISQILFKNKLHTLVSNNPQQSKIESQLETDPTVYQNFMSVSIDQRHLQSFQSNPNSQVEPSTTVKAPQNPRPQSASQRKMKQSSSQSSLIKLNKGSQFVNQTVIASARNGPVLGKQSSSSHIIKIPMKFIINLSKQKTASQFNTLQQ</sequence>
<evidence type="ECO:0000313" key="3">
    <source>
        <dbReference type="EMBL" id="TNV83451.1"/>
    </source>
</evidence>
<protein>
    <submittedName>
        <fullName evidence="3">Uncharacterized protein</fullName>
    </submittedName>
</protein>
<reference evidence="3" key="1">
    <citation type="submission" date="2019-06" db="EMBL/GenBank/DDBJ databases">
        <authorList>
            <person name="Zheng W."/>
        </authorList>
    </citation>
    <scope>NUCLEOTIDE SEQUENCE</scope>
    <source>
        <strain evidence="3">QDHG01</strain>
    </source>
</reference>
<dbReference type="Proteomes" id="UP000785679">
    <property type="component" value="Unassembled WGS sequence"/>
</dbReference>
<gene>
    <name evidence="3" type="ORF">FGO68_gene2040</name>
</gene>
<feature type="compositionally biased region" description="Polar residues" evidence="2">
    <location>
        <begin position="741"/>
        <end position="758"/>
    </location>
</feature>
<keyword evidence="1" id="KW-0175">Coiled coil</keyword>
<evidence type="ECO:0000313" key="4">
    <source>
        <dbReference type="Proteomes" id="UP000785679"/>
    </source>
</evidence>
<accession>A0A8J8T6N3</accession>
<organism evidence="3 4">
    <name type="scientific">Halteria grandinella</name>
    <dbReference type="NCBI Taxonomy" id="5974"/>
    <lineage>
        <taxon>Eukaryota</taxon>
        <taxon>Sar</taxon>
        <taxon>Alveolata</taxon>
        <taxon>Ciliophora</taxon>
        <taxon>Intramacronucleata</taxon>
        <taxon>Spirotrichea</taxon>
        <taxon>Stichotrichia</taxon>
        <taxon>Sporadotrichida</taxon>
        <taxon>Halteriidae</taxon>
        <taxon>Halteria</taxon>
    </lineage>
</organism>
<feature type="compositionally biased region" description="Polar residues" evidence="2">
    <location>
        <begin position="295"/>
        <end position="305"/>
    </location>
</feature>
<feature type="coiled-coil region" evidence="1">
    <location>
        <begin position="111"/>
        <end position="166"/>
    </location>
</feature>
<dbReference type="AlphaFoldDB" id="A0A8J8T6N3"/>
<feature type="compositionally biased region" description="Low complexity" evidence="2">
    <location>
        <begin position="765"/>
        <end position="780"/>
    </location>
</feature>
<feature type="region of interest" description="Disordered" evidence="2">
    <location>
        <begin position="437"/>
        <end position="478"/>
    </location>
</feature>
<feature type="compositionally biased region" description="Polar residues" evidence="2">
    <location>
        <begin position="674"/>
        <end position="686"/>
    </location>
</feature>